<sequence length="508" mass="52566">MITRKLLTTFAVAFVLLFSGCADDDFEQIDGVCPLVISTTPENLATGVPLSQIITATFNEKMNPLTISEASFTVGSGTLINGTVTYTDSTAVFTPSSLLDENTEYTGTIKTVVKDFRGNALQEDYVWTFVTVPPSPEFSVVLSSNPALGGVTAGDGLFDEGTAVAVTATANTGYTFVNWTLAGVEVSTNANYTFTLNANTTLVANFDINTYTLVVTAQNGTVEIVPNQITYDFGDTVLLNPMPDPGYEFSSWSGDATGNNDPLNVLMDTDKNITANFSVIPPVACTPAIDLGTAANYVILAESGISTTGTTSITGNMGISPAAATFITGFGLSYAAGSTFSTSSLVNGKIYAPGYANPTPSNLTTAVDNVRTAFTTGNGLAPGTTELLAGNLNGQTLAAGVYKWSTGVSITNGITLDGGGDPCAMFVFQIAQELTVADNAIITLANGASADNIYWVVAGSGAILGTTVQFQGNILSKTLISLNTGTTVNGRLLAQTAVTLDANSVVKP</sequence>
<dbReference type="Proteomes" id="UP001597532">
    <property type="component" value="Unassembled WGS sequence"/>
</dbReference>
<accession>A0ABW5VJR1</accession>
<evidence type="ECO:0000259" key="4">
    <source>
        <dbReference type="Pfam" id="PF13205"/>
    </source>
</evidence>
<evidence type="ECO:0000313" key="6">
    <source>
        <dbReference type="EMBL" id="MFD2791212.1"/>
    </source>
</evidence>
<feature type="domain" description="Bacterial repeat" evidence="5">
    <location>
        <begin position="211"/>
        <end position="280"/>
    </location>
</feature>
<dbReference type="InterPro" id="IPR044060">
    <property type="entry name" value="Bacterial_rp_domain"/>
</dbReference>
<keyword evidence="2 3" id="KW-0732">Signal</keyword>
<gene>
    <name evidence="6" type="ORF">ACFS1K_15655</name>
</gene>
<dbReference type="InterPro" id="IPR014755">
    <property type="entry name" value="Cu-Rt/internalin_Ig-like"/>
</dbReference>
<feature type="domain" description="Bacterial repeat" evidence="5">
    <location>
        <begin position="142"/>
        <end position="209"/>
    </location>
</feature>
<dbReference type="InterPro" id="IPR032812">
    <property type="entry name" value="SbsA_Ig"/>
</dbReference>
<dbReference type="Pfam" id="PF18998">
    <property type="entry name" value="Flg_new_2"/>
    <property type="match status" value="2"/>
</dbReference>
<dbReference type="InterPro" id="IPR021884">
    <property type="entry name" value="Ice-bd_prot"/>
</dbReference>
<evidence type="ECO:0000313" key="7">
    <source>
        <dbReference type="Proteomes" id="UP001597532"/>
    </source>
</evidence>
<name>A0ABW5VJR1_9FLAO</name>
<dbReference type="EMBL" id="JBHUOK010000032">
    <property type="protein sequence ID" value="MFD2791212.1"/>
    <property type="molecule type" value="Genomic_DNA"/>
</dbReference>
<dbReference type="RefSeq" id="WP_251806415.1">
    <property type="nucleotide sequence ID" value="NZ_CP166679.1"/>
</dbReference>
<comment type="similarity">
    <text evidence="1">Belongs to the ice-binding protein family.</text>
</comment>
<proteinExistence type="inferred from homology"/>
<protein>
    <submittedName>
        <fullName evidence="6">Ice-binding family protein</fullName>
    </submittedName>
</protein>
<dbReference type="PROSITE" id="PS51257">
    <property type="entry name" value="PROKAR_LIPOPROTEIN"/>
    <property type="match status" value="1"/>
</dbReference>
<evidence type="ECO:0000259" key="5">
    <source>
        <dbReference type="Pfam" id="PF18998"/>
    </source>
</evidence>
<evidence type="ECO:0000256" key="1">
    <source>
        <dbReference type="ARBA" id="ARBA00005445"/>
    </source>
</evidence>
<organism evidence="6 7">
    <name type="scientific">Arenibacter antarcticus</name>
    <dbReference type="NCBI Taxonomy" id="2040469"/>
    <lineage>
        <taxon>Bacteria</taxon>
        <taxon>Pseudomonadati</taxon>
        <taxon>Bacteroidota</taxon>
        <taxon>Flavobacteriia</taxon>
        <taxon>Flavobacteriales</taxon>
        <taxon>Flavobacteriaceae</taxon>
        <taxon>Arenibacter</taxon>
    </lineage>
</organism>
<comment type="caution">
    <text evidence="6">The sequence shown here is derived from an EMBL/GenBank/DDBJ whole genome shotgun (WGS) entry which is preliminary data.</text>
</comment>
<dbReference type="Pfam" id="PF13205">
    <property type="entry name" value="Big_5"/>
    <property type="match status" value="1"/>
</dbReference>
<reference evidence="7" key="1">
    <citation type="journal article" date="2019" name="Int. J. Syst. Evol. Microbiol.">
        <title>The Global Catalogue of Microorganisms (GCM) 10K type strain sequencing project: providing services to taxonomists for standard genome sequencing and annotation.</title>
        <authorList>
            <consortium name="The Broad Institute Genomics Platform"/>
            <consortium name="The Broad Institute Genome Sequencing Center for Infectious Disease"/>
            <person name="Wu L."/>
            <person name="Ma J."/>
        </authorList>
    </citation>
    <scope>NUCLEOTIDE SEQUENCE [LARGE SCALE GENOMIC DNA]</scope>
    <source>
        <strain evidence="7">KCTC 52924</strain>
    </source>
</reference>
<evidence type="ECO:0000256" key="3">
    <source>
        <dbReference type="SAM" id="SignalP"/>
    </source>
</evidence>
<feature type="domain" description="SbsA Ig-like" evidence="4">
    <location>
        <begin position="34"/>
        <end position="131"/>
    </location>
</feature>
<feature type="signal peptide" evidence="3">
    <location>
        <begin position="1"/>
        <end position="24"/>
    </location>
</feature>
<keyword evidence="7" id="KW-1185">Reference proteome</keyword>
<dbReference type="Gene3D" id="2.60.40.1220">
    <property type="match status" value="1"/>
</dbReference>
<evidence type="ECO:0000256" key="2">
    <source>
        <dbReference type="ARBA" id="ARBA00022729"/>
    </source>
</evidence>
<dbReference type="Pfam" id="PF11999">
    <property type="entry name" value="Ice_binding"/>
    <property type="match status" value="1"/>
</dbReference>
<feature type="chain" id="PRO_5047266769" evidence="3">
    <location>
        <begin position="25"/>
        <end position="508"/>
    </location>
</feature>